<organism evidence="1 2">
    <name type="scientific">Stentor coeruleus</name>
    <dbReference type="NCBI Taxonomy" id="5963"/>
    <lineage>
        <taxon>Eukaryota</taxon>
        <taxon>Sar</taxon>
        <taxon>Alveolata</taxon>
        <taxon>Ciliophora</taxon>
        <taxon>Postciliodesmatophora</taxon>
        <taxon>Heterotrichea</taxon>
        <taxon>Heterotrichida</taxon>
        <taxon>Stentoridae</taxon>
        <taxon>Stentor</taxon>
    </lineage>
</organism>
<gene>
    <name evidence="1" type="ORF">SteCoe_11435</name>
</gene>
<evidence type="ECO:0000313" key="2">
    <source>
        <dbReference type="Proteomes" id="UP000187209"/>
    </source>
</evidence>
<name>A0A1R2CDA7_9CILI</name>
<evidence type="ECO:0000313" key="1">
    <source>
        <dbReference type="EMBL" id="OMJ86962.1"/>
    </source>
</evidence>
<keyword evidence="2" id="KW-1185">Reference proteome</keyword>
<protein>
    <submittedName>
        <fullName evidence="1">Uncharacterized protein</fullName>
    </submittedName>
</protein>
<sequence length="333" mass="39351">MEVLSVKNTEAPPSTFATEQVTDLLEVVHKSRKAYSSFEMFKRNTHFETTNLLRDIPSHLQGKRITGLTYKLEENMNFASSLPIEYLESKLFDLCRTYILSLNSSKLITKNFIQMHPLLKLIEEDSVFFDNAKQLMIQHLSINKSAIKEYNFIKLFIKFINDLILVWGVSNLYNYRFRFNHRLELIYFVNLDDIFSDLITCEMIWLSHAVKVPPLSYVVSKNVIKQGEILLKAFEEVIDLFMKTNEDFIQNYESIESWLSYKNPVLNRNFDFAMPSKVFKPKYQRLHDSFWDVFCKKKQSNLKYHVKCFEKAYRSFEEAILSALIDMSNSCFK</sequence>
<dbReference type="Proteomes" id="UP000187209">
    <property type="component" value="Unassembled WGS sequence"/>
</dbReference>
<dbReference type="EMBL" id="MPUH01000190">
    <property type="protein sequence ID" value="OMJ86962.1"/>
    <property type="molecule type" value="Genomic_DNA"/>
</dbReference>
<dbReference type="AlphaFoldDB" id="A0A1R2CDA7"/>
<accession>A0A1R2CDA7</accession>
<proteinExistence type="predicted"/>
<comment type="caution">
    <text evidence="1">The sequence shown here is derived from an EMBL/GenBank/DDBJ whole genome shotgun (WGS) entry which is preliminary data.</text>
</comment>
<reference evidence="1 2" key="1">
    <citation type="submission" date="2016-11" db="EMBL/GenBank/DDBJ databases">
        <title>The macronuclear genome of Stentor coeruleus: a giant cell with tiny introns.</title>
        <authorList>
            <person name="Slabodnick M."/>
            <person name="Ruby J.G."/>
            <person name="Reiff S.B."/>
            <person name="Swart E.C."/>
            <person name="Gosai S."/>
            <person name="Prabakaran S."/>
            <person name="Witkowska E."/>
            <person name="Larue G.E."/>
            <person name="Fisher S."/>
            <person name="Freeman R.M."/>
            <person name="Gunawardena J."/>
            <person name="Chu W."/>
            <person name="Stover N.A."/>
            <person name="Gregory B.D."/>
            <person name="Nowacki M."/>
            <person name="Derisi J."/>
            <person name="Roy S.W."/>
            <person name="Marshall W.F."/>
            <person name="Sood P."/>
        </authorList>
    </citation>
    <scope>NUCLEOTIDE SEQUENCE [LARGE SCALE GENOMIC DNA]</scope>
    <source>
        <strain evidence="1">WM001</strain>
    </source>
</reference>